<evidence type="ECO:0000256" key="5">
    <source>
        <dbReference type="ARBA" id="ARBA00023242"/>
    </source>
</evidence>
<keyword evidence="2" id="KW-0677">Repeat</keyword>
<feature type="compositionally biased region" description="Basic and acidic residues" evidence="8">
    <location>
        <begin position="51"/>
        <end position="60"/>
    </location>
</feature>
<evidence type="ECO:0000313" key="10">
    <source>
        <dbReference type="EMBL" id="GIY85312.1"/>
    </source>
</evidence>
<organism evidence="10 11">
    <name type="scientific">Caerostris darwini</name>
    <dbReference type="NCBI Taxonomy" id="1538125"/>
    <lineage>
        <taxon>Eukaryota</taxon>
        <taxon>Metazoa</taxon>
        <taxon>Ecdysozoa</taxon>
        <taxon>Arthropoda</taxon>
        <taxon>Chelicerata</taxon>
        <taxon>Arachnida</taxon>
        <taxon>Araneae</taxon>
        <taxon>Araneomorphae</taxon>
        <taxon>Entelegynae</taxon>
        <taxon>Araneoidea</taxon>
        <taxon>Araneidae</taxon>
        <taxon>Caerostris</taxon>
    </lineage>
</organism>
<evidence type="ECO:0000256" key="7">
    <source>
        <dbReference type="PROSITE-ProRule" id="PRU00042"/>
    </source>
</evidence>
<evidence type="ECO:0000256" key="8">
    <source>
        <dbReference type="SAM" id="MobiDB-lite"/>
    </source>
</evidence>
<dbReference type="Gene3D" id="3.30.160.60">
    <property type="entry name" value="Classic Zinc Finger"/>
    <property type="match status" value="1"/>
</dbReference>
<protein>
    <recommendedName>
        <fullName evidence="9">C2H2-type domain-containing protein</fullName>
    </recommendedName>
</protein>
<comment type="similarity">
    <text evidence="6">Belongs to the snail C2H2-type zinc-finger protein family.</text>
</comment>
<proteinExistence type="inferred from homology"/>
<dbReference type="GO" id="GO:0008270">
    <property type="term" value="F:zinc ion binding"/>
    <property type="evidence" value="ECO:0007669"/>
    <property type="project" value="UniProtKB-KW"/>
</dbReference>
<keyword evidence="11" id="KW-1185">Reference proteome</keyword>
<reference evidence="10 11" key="1">
    <citation type="submission" date="2021-06" db="EMBL/GenBank/DDBJ databases">
        <title>Caerostris darwini draft genome.</title>
        <authorList>
            <person name="Kono N."/>
            <person name="Arakawa K."/>
        </authorList>
    </citation>
    <scope>NUCLEOTIDE SEQUENCE [LARGE SCALE GENOMIC DNA]</scope>
</reference>
<gene>
    <name evidence="10" type="ORF">CDAR_317731</name>
</gene>
<dbReference type="GO" id="GO:0000978">
    <property type="term" value="F:RNA polymerase II cis-regulatory region sequence-specific DNA binding"/>
    <property type="evidence" value="ECO:0007669"/>
    <property type="project" value="TreeGrafter"/>
</dbReference>
<evidence type="ECO:0000256" key="6">
    <source>
        <dbReference type="ARBA" id="ARBA00037948"/>
    </source>
</evidence>
<dbReference type="AlphaFoldDB" id="A0AAV4WR38"/>
<dbReference type="SUPFAM" id="SSF57667">
    <property type="entry name" value="beta-beta-alpha zinc fingers"/>
    <property type="match status" value="1"/>
</dbReference>
<dbReference type="GO" id="GO:0000981">
    <property type="term" value="F:DNA-binding transcription factor activity, RNA polymerase II-specific"/>
    <property type="evidence" value="ECO:0007669"/>
    <property type="project" value="TreeGrafter"/>
</dbReference>
<evidence type="ECO:0000256" key="2">
    <source>
        <dbReference type="ARBA" id="ARBA00022737"/>
    </source>
</evidence>
<keyword evidence="1" id="KW-0479">Metal-binding</keyword>
<dbReference type="PANTHER" id="PTHR24388">
    <property type="entry name" value="ZINC FINGER PROTEIN"/>
    <property type="match status" value="1"/>
</dbReference>
<comment type="caution">
    <text evidence="10">The sequence shown here is derived from an EMBL/GenBank/DDBJ whole genome shotgun (WGS) entry which is preliminary data.</text>
</comment>
<feature type="domain" description="C2H2-type" evidence="9">
    <location>
        <begin position="9"/>
        <end position="37"/>
    </location>
</feature>
<feature type="region of interest" description="Disordered" evidence="8">
    <location>
        <begin position="47"/>
        <end position="87"/>
    </location>
</feature>
<keyword evidence="5" id="KW-0539">Nucleus</keyword>
<keyword evidence="4" id="KW-0862">Zinc</keyword>
<dbReference type="EMBL" id="BPLQ01015033">
    <property type="protein sequence ID" value="GIY85312.1"/>
    <property type="molecule type" value="Genomic_DNA"/>
</dbReference>
<evidence type="ECO:0000313" key="11">
    <source>
        <dbReference type="Proteomes" id="UP001054837"/>
    </source>
</evidence>
<accession>A0AAV4WR38</accession>
<dbReference type="InterPro" id="IPR013087">
    <property type="entry name" value="Znf_C2H2_type"/>
</dbReference>
<dbReference type="InterPro" id="IPR036236">
    <property type="entry name" value="Znf_C2H2_sf"/>
</dbReference>
<name>A0AAV4WR38_9ARAC</name>
<dbReference type="Proteomes" id="UP001054837">
    <property type="component" value="Unassembled WGS sequence"/>
</dbReference>
<keyword evidence="3 7" id="KW-0863">Zinc-finger</keyword>
<dbReference type="PROSITE" id="PS50157">
    <property type="entry name" value="ZINC_FINGER_C2H2_2"/>
    <property type="match status" value="1"/>
</dbReference>
<evidence type="ECO:0000259" key="9">
    <source>
        <dbReference type="PROSITE" id="PS50157"/>
    </source>
</evidence>
<sequence>MLHTRQRPYPCPHCEHRSSRLGDLKKHVASVHTGMFPHHCDRCGKGFHRPRTPEGSRAEEAPGDTRQCGRGRGGFHNGSNCGHRKEKRRQKLSLTVIWMPCGPMLSLHGENTAKNSNALFADGDSVLRGWLPLISEIRINEDSYFRNQRQPSQGSDKYLRKEK</sequence>
<evidence type="ECO:0000256" key="4">
    <source>
        <dbReference type="ARBA" id="ARBA00022833"/>
    </source>
</evidence>
<dbReference type="PANTHER" id="PTHR24388:SF49">
    <property type="entry name" value="ZINC FINGER Y-CHROMOSOMAL PROTEIN 1-LIKE ISOFORM X1"/>
    <property type="match status" value="1"/>
</dbReference>
<evidence type="ECO:0000256" key="3">
    <source>
        <dbReference type="ARBA" id="ARBA00022771"/>
    </source>
</evidence>
<dbReference type="InterPro" id="IPR050527">
    <property type="entry name" value="Snail/Krueppel_Znf"/>
</dbReference>
<evidence type="ECO:0000256" key="1">
    <source>
        <dbReference type="ARBA" id="ARBA00022723"/>
    </source>
</evidence>